<evidence type="ECO:0000256" key="3">
    <source>
        <dbReference type="ARBA" id="ARBA00022771"/>
    </source>
</evidence>
<protein>
    <recommendedName>
        <fullName evidence="7">PSP proline-rich domain-containing protein</fullName>
    </recommendedName>
</protein>
<feature type="compositionally biased region" description="Polar residues" evidence="6">
    <location>
        <begin position="93"/>
        <end position="114"/>
    </location>
</feature>
<comment type="subcellular location">
    <subcellularLocation>
        <location evidence="1">Nucleus</location>
    </subcellularLocation>
</comment>
<dbReference type="EMBL" id="JARGDH010000003">
    <property type="protein sequence ID" value="KAL0272632.1"/>
    <property type="molecule type" value="Genomic_DNA"/>
</dbReference>
<sequence length="578" mass="64784">MAGRVERRINDRFYFVLDEVGDSSGIESETVSSDEAMTSKEGDGYVISDCGNRDIDIYVSKATDVINDNNKDCSSRNEGAKTRDLKGDPCDKTQINTDSGSVNTGESLPASSDSNQDRPACQNSERVDMEIDSNTDGEIIEEKIEPIIRISFRDEKIEKSYKCLLLKYLTQKIHPCTVITNSENSLEIEVYGDETEKALDDNVLDFSLDTTPSSECYNSKVPFYSKNHDILLSDSSPTQTPSPKRKAPTTVCFNCCGDHVLRDCPHPKDLKGIHINRSKFQATAKTSKASRYHLDENQRFGDLVPGELSKNLRNALDLKKDQMPLFMYRMRILGYPPAWLEEARVSHSGVAVYDSNGVPIIEEDEEEGEIIPEGAKDRFDISKIIEFPGFNVPLPKHMKEEGKIHCCPNMSEEQSKENMIKALEPNAVQAYKKRSLTLHKYSSQEGTSEVPDRKRLPSPTIEEMEEKKRQLLIALDDADVTSDSRSLKNDDGEIKDADAEVRSETPAKKVGSVKNMDLGTPILKSISPYSKLPSREQFSVNVSDVINFENLPNSTGKYESMSSLILKIRDTASKRQNE</sequence>
<proteinExistence type="predicted"/>
<dbReference type="InterPro" id="IPR052115">
    <property type="entry name" value="NEXT_complex_subunit_ZCCHC8"/>
</dbReference>
<dbReference type="PANTHER" id="PTHR13316">
    <property type="entry name" value="ZINC FINGER, CCHC DOMAIN CONTAINING 8"/>
    <property type="match status" value="1"/>
</dbReference>
<dbReference type="InterPro" id="IPR006568">
    <property type="entry name" value="PSP_pro-rich"/>
</dbReference>
<dbReference type="PANTHER" id="PTHR13316:SF0">
    <property type="entry name" value="ZINC FINGER CCHC DOMAIN-CONTAINING PROTEIN 8"/>
    <property type="match status" value="1"/>
</dbReference>
<keyword evidence="5" id="KW-0539">Nucleus</keyword>
<dbReference type="Pfam" id="PF04046">
    <property type="entry name" value="PSP"/>
    <property type="match status" value="1"/>
</dbReference>
<evidence type="ECO:0000256" key="2">
    <source>
        <dbReference type="ARBA" id="ARBA00022723"/>
    </source>
</evidence>
<name>A0AAW2HT72_9NEOP</name>
<dbReference type="GO" id="GO:0003723">
    <property type="term" value="F:RNA binding"/>
    <property type="evidence" value="ECO:0007669"/>
    <property type="project" value="TreeGrafter"/>
</dbReference>
<evidence type="ECO:0000259" key="7">
    <source>
        <dbReference type="SMART" id="SM00581"/>
    </source>
</evidence>
<keyword evidence="3" id="KW-0863">Zinc-finger</keyword>
<gene>
    <name evidence="8" type="ORF">PYX00_005526</name>
</gene>
<evidence type="ECO:0000256" key="1">
    <source>
        <dbReference type="ARBA" id="ARBA00004123"/>
    </source>
</evidence>
<reference evidence="8" key="1">
    <citation type="journal article" date="2024" name="Gigascience">
        <title>Chromosome-level genome of the poultry shaft louse Menopon gallinae provides insight into the host-switching and adaptive evolution of parasitic lice.</title>
        <authorList>
            <person name="Xu Y."/>
            <person name="Ma L."/>
            <person name="Liu S."/>
            <person name="Liang Y."/>
            <person name="Liu Q."/>
            <person name="He Z."/>
            <person name="Tian L."/>
            <person name="Duan Y."/>
            <person name="Cai W."/>
            <person name="Li H."/>
            <person name="Song F."/>
        </authorList>
    </citation>
    <scope>NUCLEOTIDE SEQUENCE</scope>
    <source>
        <strain evidence="8">Cailab_2023a</strain>
    </source>
</reference>
<accession>A0AAW2HT72</accession>
<evidence type="ECO:0000256" key="5">
    <source>
        <dbReference type="ARBA" id="ARBA00023242"/>
    </source>
</evidence>
<dbReference type="EMBL" id="JARGDH010000003">
    <property type="protein sequence ID" value="KAL0272634.1"/>
    <property type="molecule type" value="Genomic_DNA"/>
</dbReference>
<evidence type="ECO:0000256" key="4">
    <source>
        <dbReference type="ARBA" id="ARBA00022833"/>
    </source>
</evidence>
<evidence type="ECO:0000313" key="8">
    <source>
        <dbReference type="EMBL" id="KAL0272632.1"/>
    </source>
</evidence>
<dbReference type="GO" id="GO:0071013">
    <property type="term" value="C:catalytic step 2 spliceosome"/>
    <property type="evidence" value="ECO:0007669"/>
    <property type="project" value="TreeGrafter"/>
</dbReference>
<feature type="domain" description="PSP proline-rich" evidence="7">
    <location>
        <begin position="300"/>
        <end position="352"/>
    </location>
</feature>
<feature type="region of interest" description="Disordered" evidence="6">
    <location>
        <begin position="440"/>
        <end position="460"/>
    </location>
</feature>
<dbReference type="AlphaFoldDB" id="A0AAW2HT72"/>
<keyword evidence="2" id="KW-0479">Metal-binding</keyword>
<organism evidence="8">
    <name type="scientific">Menopon gallinae</name>
    <name type="common">poultry shaft louse</name>
    <dbReference type="NCBI Taxonomy" id="328185"/>
    <lineage>
        <taxon>Eukaryota</taxon>
        <taxon>Metazoa</taxon>
        <taxon>Ecdysozoa</taxon>
        <taxon>Arthropoda</taxon>
        <taxon>Hexapoda</taxon>
        <taxon>Insecta</taxon>
        <taxon>Pterygota</taxon>
        <taxon>Neoptera</taxon>
        <taxon>Paraneoptera</taxon>
        <taxon>Psocodea</taxon>
        <taxon>Troctomorpha</taxon>
        <taxon>Phthiraptera</taxon>
        <taxon>Amblycera</taxon>
        <taxon>Menoponidae</taxon>
        <taxon>Menopon</taxon>
    </lineage>
</organism>
<dbReference type="GO" id="GO:0008270">
    <property type="term" value="F:zinc ion binding"/>
    <property type="evidence" value="ECO:0007669"/>
    <property type="project" value="UniProtKB-KW"/>
</dbReference>
<keyword evidence="4" id="KW-0862">Zinc</keyword>
<dbReference type="SMART" id="SM00581">
    <property type="entry name" value="PSP"/>
    <property type="match status" value="1"/>
</dbReference>
<feature type="region of interest" description="Disordered" evidence="6">
    <location>
        <begin position="68"/>
        <end position="128"/>
    </location>
</feature>
<comment type="caution">
    <text evidence="8">The sequence shown here is derived from an EMBL/GenBank/DDBJ whole genome shotgun (WGS) entry which is preliminary data.</text>
</comment>
<evidence type="ECO:0000256" key="6">
    <source>
        <dbReference type="SAM" id="MobiDB-lite"/>
    </source>
</evidence>
<feature type="compositionally biased region" description="Basic and acidic residues" evidence="6">
    <location>
        <begin position="69"/>
        <end position="91"/>
    </location>
</feature>